<name>A0A4Z0D8M6_9FIRM</name>
<accession>A0A4Z0D8M6</accession>
<evidence type="ECO:0000313" key="2">
    <source>
        <dbReference type="EMBL" id="TFZ41213.1"/>
    </source>
</evidence>
<reference evidence="2 3" key="1">
    <citation type="submission" date="2019-03" db="EMBL/GenBank/DDBJ databases">
        <title>Draft genome sequence data and analysis of a Fermenting Bacterium, Soehngenia longevitae strain 1933PT, isolated from petroleum reservoir in Azerbaijan.</title>
        <authorList>
            <person name="Grouzdev D.S."/>
            <person name="Bidzhieva S.K."/>
            <person name="Sokolova D.S."/>
            <person name="Tourova T.P."/>
            <person name="Poltaraus A.B."/>
            <person name="Nazina T.N."/>
        </authorList>
    </citation>
    <scope>NUCLEOTIDE SEQUENCE [LARGE SCALE GENOMIC DNA]</scope>
    <source>
        <strain evidence="2 3">1933P</strain>
    </source>
</reference>
<feature type="domain" description="Glycosyltransferase 2-like" evidence="1">
    <location>
        <begin position="6"/>
        <end position="159"/>
    </location>
</feature>
<keyword evidence="3" id="KW-1185">Reference proteome</keyword>
<dbReference type="InterPro" id="IPR050834">
    <property type="entry name" value="Glycosyltransf_2"/>
</dbReference>
<gene>
    <name evidence="2" type="ORF">E4100_03695</name>
</gene>
<dbReference type="AlphaFoldDB" id="A0A4Z0D8M6"/>
<dbReference type="SUPFAM" id="SSF53448">
    <property type="entry name" value="Nucleotide-diphospho-sugar transferases"/>
    <property type="match status" value="1"/>
</dbReference>
<dbReference type="CDD" id="cd00761">
    <property type="entry name" value="Glyco_tranf_GTA_type"/>
    <property type="match status" value="1"/>
</dbReference>
<dbReference type="Pfam" id="PF00535">
    <property type="entry name" value="Glycos_transf_2"/>
    <property type="match status" value="1"/>
</dbReference>
<dbReference type="PANTHER" id="PTHR43685">
    <property type="entry name" value="GLYCOSYLTRANSFERASE"/>
    <property type="match status" value="1"/>
</dbReference>
<dbReference type="GO" id="GO:0016740">
    <property type="term" value="F:transferase activity"/>
    <property type="evidence" value="ECO:0007669"/>
    <property type="project" value="UniProtKB-KW"/>
</dbReference>
<dbReference type="InterPro" id="IPR029044">
    <property type="entry name" value="Nucleotide-diphossugar_trans"/>
</dbReference>
<dbReference type="OrthoDB" id="8773442at2"/>
<organism evidence="2 3">
    <name type="scientific">Soehngenia longivitae</name>
    <dbReference type="NCBI Taxonomy" id="2562294"/>
    <lineage>
        <taxon>Bacteria</taxon>
        <taxon>Bacillati</taxon>
        <taxon>Bacillota</taxon>
        <taxon>Tissierellia</taxon>
        <taxon>Tissierellales</taxon>
        <taxon>Tissierellaceae</taxon>
        <taxon>Soehngenia</taxon>
    </lineage>
</organism>
<dbReference type="EMBL" id="SRIB01000003">
    <property type="protein sequence ID" value="TFZ41213.1"/>
    <property type="molecule type" value="Genomic_DNA"/>
</dbReference>
<comment type="caution">
    <text evidence="2">The sequence shown here is derived from an EMBL/GenBank/DDBJ whole genome shotgun (WGS) entry which is preliminary data.</text>
</comment>
<evidence type="ECO:0000313" key="3">
    <source>
        <dbReference type="Proteomes" id="UP000298381"/>
    </source>
</evidence>
<dbReference type="Gene3D" id="3.90.550.10">
    <property type="entry name" value="Spore Coat Polysaccharide Biosynthesis Protein SpsA, Chain A"/>
    <property type="match status" value="1"/>
</dbReference>
<proteinExistence type="predicted"/>
<keyword evidence="2" id="KW-0808">Transferase</keyword>
<dbReference type="InterPro" id="IPR001173">
    <property type="entry name" value="Glyco_trans_2-like"/>
</dbReference>
<dbReference type="RefSeq" id="WP_135270694.1">
    <property type="nucleotide sequence ID" value="NZ_SRIB01000003.1"/>
</dbReference>
<protein>
    <submittedName>
        <fullName evidence="2">Glycosyltransferase family 2 protein</fullName>
    </submittedName>
</protein>
<sequence>MNDLVSVVIPTYKRPLYIERAIESVINQTYDNIEIIIVDDNGLGSENQRNTEKVLEKYIINKKIKYIINKENVGGAVSRNNGVAHASGKFISFLDDDDTYEPNKIMEQLKIITSDKATDACYCGMSYINEKGIKIGKRSIYLDGSSDLLSRHIYRPITGTPALLIKRSVFDDINGFDPLKRYQDANLIFKLLANGSKFKCVKKELVNVFLHSEERITNPVNRIKLELEYIENNLKYLDKMTYNSSKLLIDKYHMLKILSTQNHDAKKILKVIKTINFRMFNWMNLLGFANYIMITLKTNQDLDNCRIQN</sequence>
<evidence type="ECO:0000259" key="1">
    <source>
        <dbReference type="Pfam" id="PF00535"/>
    </source>
</evidence>
<dbReference type="Proteomes" id="UP000298381">
    <property type="component" value="Unassembled WGS sequence"/>
</dbReference>
<dbReference type="PANTHER" id="PTHR43685:SF2">
    <property type="entry name" value="GLYCOSYLTRANSFERASE 2-LIKE DOMAIN-CONTAINING PROTEIN"/>
    <property type="match status" value="1"/>
</dbReference>